<dbReference type="NCBIfam" id="NF004281">
    <property type="entry name" value="PRK05690.1"/>
    <property type="match status" value="1"/>
</dbReference>
<proteinExistence type="inferred from homology"/>
<feature type="binding site" evidence="11">
    <location>
        <begin position="75"/>
        <end position="79"/>
    </location>
    <ligand>
        <name>ATP</name>
        <dbReference type="ChEBI" id="CHEBI:30616"/>
    </ligand>
</feature>
<evidence type="ECO:0000256" key="8">
    <source>
        <dbReference type="ARBA" id="ARBA00022840"/>
    </source>
</evidence>
<dbReference type="SUPFAM" id="SSF69572">
    <property type="entry name" value="Activating enzymes of the ubiquitin-like proteins"/>
    <property type="match status" value="1"/>
</dbReference>
<dbReference type="InterPro" id="IPR028885">
    <property type="entry name" value="MOCS3/Uba4"/>
</dbReference>
<keyword evidence="8 11" id="KW-0067">ATP-binding</keyword>
<comment type="cofactor">
    <cofactor evidence="11">
        <name>Zn(2+)</name>
        <dbReference type="ChEBI" id="CHEBI:29105"/>
    </cofactor>
    <text evidence="11">Binds 1 zinc ion per subunit.</text>
</comment>
<evidence type="ECO:0000256" key="7">
    <source>
        <dbReference type="ARBA" id="ARBA00022833"/>
    </source>
</evidence>
<keyword evidence="10 11" id="KW-0511">Multifunctional enzyme</keyword>
<dbReference type="EC" id="2.7.7.-" evidence="11"/>
<protein>
    <recommendedName>
        <fullName evidence="11">Adenylyltransferase and sulfurtransferase MOCS3 homolog</fullName>
    </recommendedName>
    <alternativeName>
        <fullName evidence="11">UBA4 homolog</fullName>
    </alternativeName>
    <alternativeName>
        <fullName evidence="11">Ubiquitin-like protein activator 4 homolog</fullName>
    </alternativeName>
    <domain>
        <recommendedName>
            <fullName evidence="11">Adenylyltransferase</fullName>
            <ecNumber evidence="11">2.7.7.-</ecNumber>
        </recommendedName>
    </domain>
    <domain>
        <recommendedName>
            <fullName evidence="11">Sulfurtransferase</fullName>
            <ecNumber evidence="11">2.8.1.-</ecNumber>
        </recommendedName>
    </domain>
</protein>
<keyword evidence="6 11" id="KW-0547">Nucleotide-binding</keyword>
<evidence type="ECO:0000259" key="12">
    <source>
        <dbReference type="PROSITE" id="PS50206"/>
    </source>
</evidence>
<feature type="binding site" evidence="11">
    <location>
        <position position="254"/>
    </location>
    <ligand>
        <name>Zn(2+)</name>
        <dbReference type="ChEBI" id="CHEBI:29105"/>
    </ligand>
</feature>
<feature type="binding site" evidence="11">
    <location>
        <position position="182"/>
    </location>
    <ligand>
        <name>Zn(2+)</name>
        <dbReference type="ChEBI" id="CHEBI:29105"/>
    </ligand>
</feature>
<dbReference type="InterPro" id="IPR000594">
    <property type="entry name" value="ThiF_NAD_FAD-bd"/>
</dbReference>
<dbReference type="GO" id="GO:0005524">
    <property type="term" value="F:ATP binding"/>
    <property type="evidence" value="ECO:0007669"/>
    <property type="project" value="UniProtKB-KW"/>
</dbReference>
<feature type="binding site" evidence="11">
    <location>
        <position position="68"/>
    </location>
    <ligand>
        <name>ATP</name>
        <dbReference type="ChEBI" id="CHEBI:30616"/>
    </ligand>
</feature>
<dbReference type="GO" id="GO:0005829">
    <property type="term" value="C:cytosol"/>
    <property type="evidence" value="ECO:0007669"/>
    <property type="project" value="UniProtKB-SubCell"/>
</dbReference>
<feature type="binding site" evidence="11">
    <location>
        <begin position="138"/>
        <end position="139"/>
    </location>
    <ligand>
        <name>ATP</name>
        <dbReference type="ChEBI" id="CHEBI:30616"/>
    </ligand>
</feature>
<keyword evidence="5 11" id="KW-0479">Metal-binding</keyword>
<dbReference type="InterPro" id="IPR045886">
    <property type="entry name" value="ThiF/MoeB/HesA"/>
</dbReference>
<keyword evidence="2 11" id="KW-0963">Cytoplasm</keyword>
<dbReference type="Gene3D" id="3.40.250.10">
    <property type="entry name" value="Rhodanese-like domain"/>
    <property type="match status" value="1"/>
</dbReference>
<dbReference type="EMBL" id="OA882706">
    <property type="protein sequence ID" value="CAD7276637.1"/>
    <property type="molecule type" value="Genomic_DNA"/>
</dbReference>
<dbReference type="GO" id="GO:0002143">
    <property type="term" value="P:tRNA wobble position uridine thiolation"/>
    <property type="evidence" value="ECO:0007669"/>
    <property type="project" value="InterPro"/>
</dbReference>
<dbReference type="Pfam" id="PF00581">
    <property type="entry name" value="Rhodanese"/>
    <property type="match status" value="1"/>
</dbReference>
<feature type="binding site" evidence="11">
    <location>
        <position position="92"/>
    </location>
    <ligand>
        <name>ATP</name>
        <dbReference type="ChEBI" id="CHEBI:30616"/>
    </ligand>
</feature>
<dbReference type="PANTHER" id="PTHR10953">
    <property type="entry name" value="UBIQUITIN-ACTIVATING ENZYME E1"/>
    <property type="match status" value="1"/>
</dbReference>
<keyword evidence="4 11" id="KW-0819">tRNA processing</keyword>
<feature type="binding site" evidence="11">
    <location>
        <position position="257"/>
    </location>
    <ligand>
        <name>Zn(2+)</name>
        <dbReference type="ChEBI" id="CHEBI:29105"/>
    </ligand>
</feature>
<comment type="pathway">
    <text evidence="11">tRNA modification; 5-methoxycarbonylmethyl-2-thiouridine-tRNA biosynthesis.</text>
</comment>
<gene>
    <name evidence="13" type="ORF">NMOB1V02_LOCUS4390</name>
</gene>
<evidence type="ECO:0000256" key="3">
    <source>
        <dbReference type="ARBA" id="ARBA00022679"/>
    </source>
</evidence>
<dbReference type="EC" id="2.8.1.-" evidence="11"/>
<dbReference type="InterPro" id="IPR036873">
    <property type="entry name" value="Rhodanese-like_dom_sf"/>
</dbReference>
<dbReference type="Gene3D" id="3.40.50.720">
    <property type="entry name" value="NAD(P)-binding Rossmann-like Domain"/>
    <property type="match status" value="1"/>
</dbReference>
<evidence type="ECO:0000313" key="14">
    <source>
        <dbReference type="Proteomes" id="UP000678499"/>
    </source>
</evidence>
<comment type="similarity">
    <text evidence="11">In the N-terminal section; belongs to the HesA/MoeB/ThiF family. UBA4 subfamily.</text>
</comment>
<dbReference type="AlphaFoldDB" id="A0A7R9GDC6"/>
<evidence type="ECO:0000256" key="4">
    <source>
        <dbReference type="ARBA" id="ARBA00022694"/>
    </source>
</evidence>
<evidence type="ECO:0000256" key="6">
    <source>
        <dbReference type="ARBA" id="ARBA00022741"/>
    </source>
</evidence>
<feature type="active site" description="Glycyl thioester intermediate; for adenylyltransferase activity" evidence="11">
    <location>
        <position position="196"/>
    </location>
</feature>
<feature type="active site" description="Cysteine persulfide intermediate; for sulfurtransferase activity" evidence="11">
    <location>
        <position position="369"/>
    </location>
</feature>
<evidence type="ECO:0000256" key="11">
    <source>
        <dbReference type="HAMAP-Rule" id="MF_03049"/>
    </source>
</evidence>
<comment type="function">
    <text evidence="11">Plays a central role in 2-thiolation of mcm(5)S(2)U at tRNA wobble positions of cytosolic tRNA(Lys), tRNA(Glu) and tRNA(Gln). Acts by mediating the C-terminal thiocarboxylation of the sulfur carrier URM1. Its N-terminus first activates URM1 as acyl-adenylate (-COAMP), then the persulfide sulfur on the catalytic cysteine is transferred to URM1 to form thiocarboxylation (-COSH) of its C-terminus. The reaction probably involves hydrogen sulfide that is generated from the persulfide intermediate and that acts as nucleophile towards URM1. Subsequently, a transient disulfide bond is formed. Does not use thiosulfate as sulfur donor; NFS1 probably acting as a sulfur donor for thiocarboxylation reactions.</text>
</comment>
<keyword evidence="3 11" id="KW-0808">Transferase</keyword>
<organism evidence="13">
    <name type="scientific">Notodromas monacha</name>
    <dbReference type="NCBI Taxonomy" id="399045"/>
    <lineage>
        <taxon>Eukaryota</taxon>
        <taxon>Metazoa</taxon>
        <taxon>Ecdysozoa</taxon>
        <taxon>Arthropoda</taxon>
        <taxon>Crustacea</taxon>
        <taxon>Oligostraca</taxon>
        <taxon>Ostracoda</taxon>
        <taxon>Podocopa</taxon>
        <taxon>Podocopida</taxon>
        <taxon>Cypridocopina</taxon>
        <taxon>Cypridoidea</taxon>
        <taxon>Cyprididae</taxon>
        <taxon>Notodromas</taxon>
    </lineage>
</organism>
<dbReference type="GO" id="GO:0032447">
    <property type="term" value="P:protein urmylation"/>
    <property type="evidence" value="ECO:0007669"/>
    <property type="project" value="TreeGrafter"/>
</dbReference>
<reference evidence="13" key="1">
    <citation type="submission" date="2020-11" db="EMBL/GenBank/DDBJ databases">
        <authorList>
            <person name="Tran Van P."/>
        </authorList>
    </citation>
    <scope>NUCLEOTIDE SEQUENCE</scope>
</reference>
<feature type="domain" description="Rhodanese" evidence="12">
    <location>
        <begin position="304"/>
        <end position="412"/>
    </location>
</feature>
<dbReference type="PROSITE" id="PS50206">
    <property type="entry name" value="RHODANESE_3"/>
    <property type="match status" value="1"/>
</dbReference>
<dbReference type="HAMAP" id="MF_03049">
    <property type="entry name" value="MOCS3_Uba4"/>
    <property type="match status" value="1"/>
</dbReference>
<dbReference type="GO" id="GO:0006777">
    <property type="term" value="P:Mo-molybdopterin cofactor biosynthetic process"/>
    <property type="evidence" value="ECO:0007669"/>
    <property type="project" value="UniProtKB-UniRule"/>
</dbReference>
<name>A0A7R9GDC6_9CRUS</name>
<sequence>MKDDYAMAHLSNAEVARYGRQLILEDFAVKGQLALKNASVLIVGCGGLGCPTASYLSAAGVGILGLVDYDCVEINNLHRQVLHDEEKVGMNKALSIAASLKKQVLNSLIETRTHEILLNKDNAMGVISTYDIVVDCSDNVPTRYLLNDACVLLNKPLVSGSALRYDGQLTVYHSDGGPCYRCIFPKPPPPYTVANCSDGGVLGMVPGIIGTLQALEVVKLLTKTGDTLRGKLMIFDGASSSFRKIKLRERREDCSVCGRCPTITELQDYELLCGASANDKDADVDLLDEFDRVEVKEYKRIVDVSSPHILLDVRPKAEVSICVIPGSINLPFNSLTRQVCDESYVGQISERCVECNSSPDQPLPVFVVCRRGNDSQIVVETLKKTLEQLPVVVKDLKGGLHAWASDVDPEFPVY</sequence>
<dbReference type="Proteomes" id="UP000678499">
    <property type="component" value="Unassembled WGS sequence"/>
</dbReference>
<dbReference type="PANTHER" id="PTHR10953:SF102">
    <property type="entry name" value="ADENYLYLTRANSFERASE AND SULFURTRANSFERASE MOCS3"/>
    <property type="match status" value="1"/>
</dbReference>
<dbReference type="FunFam" id="3.40.50.720:FF:000033">
    <property type="entry name" value="Adenylyltransferase and sulfurtransferase MOCS3"/>
    <property type="match status" value="1"/>
</dbReference>
<dbReference type="UniPathway" id="UPA00988"/>
<keyword evidence="9 11" id="KW-0501">Molybdenum cofactor biosynthesis</keyword>
<dbReference type="FunFam" id="3.40.250.10:FF:000014">
    <property type="entry name" value="Adenylyltransferase and sulfurtransferase MOCS3"/>
    <property type="match status" value="1"/>
</dbReference>
<dbReference type="GO" id="GO:0070566">
    <property type="term" value="F:adenylyltransferase activity"/>
    <property type="evidence" value="ECO:0007669"/>
    <property type="project" value="InterPro"/>
</dbReference>
<dbReference type="Pfam" id="PF00899">
    <property type="entry name" value="ThiF"/>
    <property type="match status" value="1"/>
</dbReference>
<comment type="subcellular location">
    <subcellularLocation>
        <location evidence="1">Cytoplasm</location>
        <location evidence="1">Cytosol</location>
    </subcellularLocation>
</comment>
<dbReference type="GO" id="GO:0042292">
    <property type="term" value="F:URM1 activating enzyme activity"/>
    <property type="evidence" value="ECO:0007669"/>
    <property type="project" value="TreeGrafter"/>
</dbReference>
<accession>A0A7R9GDC6</accession>
<feature type="binding site" evidence="11">
    <location>
        <position position="47"/>
    </location>
    <ligand>
        <name>ATP</name>
        <dbReference type="ChEBI" id="CHEBI:30616"/>
    </ligand>
</feature>
<evidence type="ECO:0000256" key="10">
    <source>
        <dbReference type="ARBA" id="ARBA00023268"/>
    </source>
</evidence>
<dbReference type="GO" id="GO:0004792">
    <property type="term" value="F:thiosulfate-cyanide sulfurtransferase activity"/>
    <property type="evidence" value="ECO:0007669"/>
    <property type="project" value="TreeGrafter"/>
</dbReference>
<feature type="binding site" evidence="11">
    <location>
        <position position="179"/>
    </location>
    <ligand>
        <name>Zn(2+)</name>
        <dbReference type="ChEBI" id="CHEBI:29105"/>
    </ligand>
</feature>
<dbReference type="CDD" id="cd00757">
    <property type="entry name" value="ThiF_MoeB_HesA_family"/>
    <property type="match status" value="1"/>
</dbReference>
<evidence type="ECO:0000313" key="13">
    <source>
        <dbReference type="EMBL" id="CAD7276637.1"/>
    </source>
</evidence>
<dbReference type="InterPro" id="IPR001763">
    <property type="entry name" value="Rhodanese-like_dom"/>
</dbReference>
<keyword evidence="7 11" id="KW-0862">Zinc</keyword>
<dbReference type="EMBL" id="CAJPEX010000669">
    <property type="protein sequence ID" value="CAG0916789.1"/>
    <property type="molecule type" value="Genomic_DNA"/>
</dbReference>
<dbReference type="GO" id="GO:0046872">
    <property type="term" value="F:metal ion binding"/>
    <property type="evidence" value="ECO:0007669"/>
    <property type="project" value="UniProtKB-KW"/>
</dbReference>
<dbReference type="InterPro" id="IPR035985">
    <property type="entry name" value="Ubiquitin-activating_enz"/>
</dbReference>
<dbReference type="OrthoDB" id="10261062at2759"/>
<dbReference type="SMART" id="SM00450">
    <property type="entry name" value="RHOD"/>
    <property type="match status" value="1"/>
</dbReference>
<evidence type="ECO:0000256" key="5">
    <source>
        <dbReference type="ARBA" id="ARBA00022723"/>
    </source>
</evidence>
<evidence type="ECO:0000256" key="2">
    <source>
        <dbReference type="ARBA" id="ARBA00022490"/>
    </source>
</evidence>
<evidence type="ECO:0000256" key="9">
    <source>
        <dbReference type="ARBA" id="ARBA00023150"/>
    </source>
</evidence>
<evidence type="ECO:0000256" key="1">
    <source>
        <dbReference type="ARBA" id="ARBA00004514"/>
    </source>
</evidence>
<keyword evidence="14" id="KW-1185">Reference proteome</keyword>